<comment type="pathway">
    <text evidence="2 9">Polyol metabolism; (R,R)-butane-2,3-diol biosynthesis; (R,R)-butane-2,3-diol from pyruvate: step 2/3.</text>
</comment>
<dbReference type="GO" id="GO:0045151">
    <property type="term" value="P:acetoin biosynthetic process"/>
    <property type="evidence" value="ECO:0007669"/>
    <property type="project" value="UniProtKB-UniRule"/>
</dbReference>
<evidence type="ECO:0000256" key="6">
    <source>
        <dbReference type="ARBA" id="ARBA00022793"/>
    </source>
</evidence>
<evidence type="ECO:0000256" key="9">
    <source>
        <dbReference type="PIRNR" id="PIRNR001332"/>
    </source>
</evidence>
<dbReference type="EC" id="4.1.1.5" evidence="4 9"/>
<protein>
    <recommendedName>
        <fullName evidence="5 9">Alpha-acetolactate decarboxylase</fullName>
        <ecNumber evidence="4 9">4.1.1.5</ecNumber>
    </recommendedName>
</protein>
<accession>A0AAE3Y795</accession>
<dbReference type="NCBIfam" id="TIGR01252">
    <property type="entry name" value="acetolac_decarb"/>
    <property type="match status" value="1"/>
</dbReference>
<evidence type="ECO:0000313" key="10">
    <source>
        <dbReference type="EMBL" id="MDR6524946.1"/>
    </source>
</evidence>
<dbReference type="InterPro" id="IPR005128">
    <property type="entry name" value="Acetolactate_a_deCO2ase"/>
</dbReference>
<evidence type="ECO:0000256" key="8">
    <source>
        <dbReference type="ARBA" id="ARBA00023239"/>
    </source>
</evidence>
<comment type="similarity">
    <text evidence="3 9">Belongs to the alpha-acetolactate decarboxylase family.</text>
</comment>
<dbReference type="PANTHER" id="PTHR35524">
    <property type="entry name" value="ALPHA-ACETOLACTATE DECARBOXYLASE"/>
    <property type="match status" value="1"/>
</dbReference>
<evidence type="ECO:0000256" key="2">
    <source>
        <dbReference type="ARBA" id="ARBA00005170"/>
    </source>
</evidence>
<dbReference type="CDD" id="cd17299">
    <property type="entry name" value="acetolactate_decarboxylase"/>
    <property type="match status" value="1"/>
</dbReference>
<evidence type="ECO:0000256" key="5">
    <source>
        <dbReference type="ARBA" id="ARBA00020164"/>
    </source>
</evidence>
<proteinExistence type="inferred from homology"/>
<dbReference type="PANTHER" id="PTHR35524:SF1">
    <property type="entry name" value="ALPHA-ACETOLACTATE DECARBOXYLASE"/>
    <property type="match status" value="1"/>
</dbReference>
<evidence type="ECO:0000313" key="11">
    <source>
        <dbReference type="Proteomes" id="UP001184861"/>
    </source>
</evidence>
<dbReference type="Pfam" id="PF03306">
    <property type="entry name" value="AAL_decarboxy"/>
    <property type="match status" value="1"/>
</dbReference>
<reference evidence="10" key="1">
    <citation type="submission" date="2023-07" db="EMBL/GenBank/DDBJ databases">
        <title>Sorghum-associated microbial communities from plants grown in Nebraska, USA.</title>
        <authorList>
            <person name="Schachtman D."/>
        </authorList>
    </citation>
    <scope>NUCLEOTIDE SEQUENCE</scope>
    <source>
        <strain evidence="10">DS2360</strain>
    </source>
</reference>
<dbReference type="PIRSF" id="PIRSF001332">
    <property type="entry name" value="Acetolac_decarb"/>
    <property type="match status" value="1"/>
</dbReference>
<keyword evidence="7 9" id="KW-0005">Acetoin biosynthesis</keyword>
<sequence length="274" mass="31151">MKKLCFLFFYMLGYPQDTMNDFPISKNMVTDTTKKITLYNRLYQYGIADAFVGGLYKGTLPLKDLKSKGDFGLGAPDMLDGELTILNGKVYQTKATGITIEAGDQFKTSLSFVTFFRPDKGFSMEKEADKEAVFQLISANLPNKNSIYAIKITGRFRMVKTRAFPPVKEEPFPVLTSIFHTQKTFDFSHAEGVLVGYYIPEYLNGINVKDFHFHFLSADKKQGGHVLDFVGENLKIELANLNSFELELPQNKDFQNFQFTTKNNEALQRVEQGK</sequence>
<organism evidence="10 11">
    <name type="scientific">Chryseobacterium rhizosphaerae</name>
    <dbReference type="NCBI Taxonomy" id="395937"/>
    <lineage>
        <taxon>Bacteria</taxon>
        <taxon>Pseudomonadati</taxon>
        <taxon>Bacteroidota</taxon>
        <taxon>Flavobacteriia</taxon>
        <taxon>Flavobacteriales</taxon>
        <taxon>Weeksellaceae</taxon>
        <taxon>Chryseobacterium group</taxon>
        <taxon>Chryseobacterium</taxon>
    </lineage>
</organism>
<evidence type="ECO:0000256" key="7">
    <source>
        <dbReference type="ARBA" id="ARBA00023061"/>
    </source>
</evidence>
<dbReference type="Gene3D" id="3.30.1330.80">
    <property type="entry name" value="Hypothetical protein, similar to alpha- acetolactate decarboxylase, domain 2"/>
    <property type="match status" value="2"/>
</dbReference>
<evidence type="ECO:0000256" key="3">
    <source>
        <dbReference type="ARBA" id="ARBA00007106"/>
    </source>
</evidence>
<dbReference type="EMBL" id="JAVDQY010000001">
    <property type="protein sequence ID" value="MDR6524946.1"/>
    <property type="molecule type" value="Genomic_DNA"/>
</dbReference>
<dbReference type="AlphaFoldDB" id="A0AAE3Y795"/>
<comment type="catalytic activity">
    <reaction evidence="1 9">
        <text>(2S)-2-acetolactate + H(+) = (R)-acetoin + CO2</text>
        <dbReference type="Rhea" id="RHEA:21580"/>
        <dbReference type="ChEBI" id="CHEBI:15378"/>
        <dbReference type="ChEBI" id="CHEBI:15686"/>
        <dbReference type="ChEBI" id="CHEBI:16526"/>
        <dbReference type="ChEBI" id="CHEBI:58476"/>
        <dbReference type="EC" id="4.1.1.5"/>
    </reaction>
</comment>
<keyword evidence="8 9" id="KW-0456">Lyase</keyword>
<name>A0AAE3Y795_9FLAO</name>
<dbReference type="RefSeq" id="WP_309944250.1">
    <property type="nucleotide sequence ID" value="NZ_JAVDQY010000001.1"/>
</dbReference>
<keyword evidence="6 9" id="KW-0210">Decarboxylase</keyword>
<evidence type="ECO:0000256" key="4">
    <source>
        <dbReference type="ARBA" id="ARBA00013204"/>
    </source>
</evidence>
<dbReference type="SUPFAM" id="SSF117856">
    <property type="entry name" value="AF0104/ALDC/Ptd012-like"/>
    <property type="match status" value="1"/>
</dbReference>
<dbReference type="Proteomes" id="UP001184861">
    <property type="component" value="Unassembled WGS sequence"/>
</dbReference>
<comment type="caution">
    <text evidence="10">The sequence shown here is derived from an EMBL/GenBank/DDBJ whole genome shotgun (WGS) entry which is preliminary data.</text>
</comment>
<evidence type="ECO:0000256" key="1">
    <source>
        <dbReference type="ARBA" id="ARBA00001784"/>
    </source>
</evidence>
<gene>
    <name evidence="10" type="ORF">J2787_000316</name>
</gene>
<dbReference type="GO" id="GO:0047605">
    <property type="term" value="F:acetolactate decarboxylase activity"/>
    <property type="evidence" value="ECO:0007669"/>
    <property type="project" value="UniProtKB-UniRule"/>
</dbReference>